<evidence type="ECO:0000256" key="7">
    <source>
        <dbReference type="SAM" id="Phobius"/>
    </source>
</evidence>
<dbReference type="Pfam" id="PF02687">
    <property type="entry name" value="FtsX"/>
    <property type="match status" value="1"/>
</dbReference>
<protein>
    <submittedName>
        <fullName evidence="10">ABC transport system permease protein</fullName>
    </submittedName>
</protein>
<keyword evidence="11" id="KW-1185">Reference proteome</keyword>
<dbReference type="EMBL" id="JAUSUQ010000034">
    <property type="protein sequence ID" value="MDQ0341128.1"/>
    <property type="molecule type" value="Genomic_DNA"/>
</dbReference>
<keyword evidence="5 7" id="KW-0472">Membrane</keyword>
<comment type="subcellular location">
    <subcellularLocation>
        <location evidence="1">Cell membrane</location>
        <topology evidence="1">Multi-pass membrane protein</topology>
    </subcellularLocation>
</comment>
<evidence type="ECO:0000256" key="4">
    <source>
        <dbReference type="ARBA" id="ARBA00022989"/>
    </source>
</evidence>
<evidence type="ECO:0000256" key="1">
    <source>
        <dbReference type="ARBA" id="ARBA00004651"/>
    </source>
</evidence>
<dbReference type="Proteomes" id="UP001232445">
    <property type="component" value="Unassembled WGS sequence"/>
</dbReference>
<sequence>MSILDSIKMAITSIMAHKLRSALTMLGIIIGVGAVITVVAIGQAGEAALKSTFAGSGNNTLDIYYEPPADQMFYYDPWSETYFTDQDVEDLARIPEIERVIAYNSQFVQLHQREENTDALLIGMTDGYYDVEPLDLTMGRLIQPDDILQARRVMLISEDVRRELFAEENPIGQTLELERQVYQIIGVFEEERTDFFNFGTNKVIVPLSTWPMIYGYNEIQNLTIQAKDARTLEIAGEKATQLLNNKKDVEGQFVVFNLEQIQEQLSVITGIMTAIIGGIAGISLVVGGIGVMNIMLVSVTERTREIGIRKALGATRGKILFQFLIEAMALTTIGGSIGILLGTGGAYLITMLLKLPPLVSVPVMIGGLVFSMVIGIIFGILPANKAAKLDPIEALRYE</sequence>
<feature type="domain" description="MacB-like periplasmic core" evidence="9">
    <location>
        <begin position="21"/>
        <end position="241"/>
    </location>
</feature>
<dbReference type="Pfam" id="PF12704">
    <property type="entry name" value="MacB_PCD"/>
    <property type="match status" value="1"/>
</dbReference>
<evidence type="ECO:0000256" key="3">
    <source>
        <dbReference type="ARBA" id="ARBA00022692"/>
    </source>
</evidence>
<feature type="transmembrane region" description="Helical" evidence="7">
    <location>
        <begin position="271"/>
        <end position="299"/>
    </location>
</feature>
<keyword evidence="4 7" id="KW-1133">Transmembrane helix</keyword>
<dbReference type="RefSeq" id="WP_307343848.1">
    <property type="nucleotide sequence ID" value="NZ_JAUSUQ010000034.1"/>
</dbReference>
<dbReference type="PANTHER" id="PTHR30572">
    <property type="entry name" value="MEMBRANE COMPONENT OF TRANSPORTER-RELATED"/>
    <property type="match status" value="1"/>
</dbReference>
<evidence type="ECO:0000256" key="5">
    <source>
        <dbReference type="ARBA" id="ARBA00023136"/>
    </source>
</evidence>
<evidence type="ECO:0000313" key="11">
    <source>
        <dbReference type="Proteomes" id="UP001232445"/>
    </source>
</evidence>
<keyword evidence="2" id="KW-1003">Cell membrane</keyword>
<gene>
    <name evidence="10" type="ORF">J2S00_003972</name>
</gene>
<dbReference type="PANTHER" id="PTHR30572:SF4">
    <property type="entry name" value="ABC TRANSPORTER PERMEASE YTRF"/>
    <property type="match status" value="1"/>
</dbReference>
<evidence type="ECO:0000259" key="8">
    <source>
        <dbReference type="Pfam" id="PF02687"/>
    </source>
</evidence>
<comment type="similarity">
    <text evidence="6">Belongs to the ABC-4 integral membrane protein family.</text>
</comment>
<keyword evidence="3 7" id="KW-0812">Transmembrane</keyword>
<name>A0ABU0CYA2_9BACI</name>
<evidence type="ECO:0000256" key="6">
    <source>
        <dbReference type="ARBA" id="ARBA00038076"/>
    </source>
</evidence>
<feature type="transmembrane region" description="Helical" evidence="7">
    <location>
        <begin position="320"/>
        <end position="349"/>
    </location>
</feature>
<feature type="domain" description="ABC3 transporter permease C-terminal" evidence="8">
    <location>
        <begin position="279"/>
        <end position="391"/>
    </location>
</feature>
<evidence type="ECO:0000256" key="2">
    <source>
        <dbReference type="ARBA" id="ARBA00022475"/>
    </source>
</evidence>
<dbReference type="InterPro" id="IPR025857">
    <property type="entry name" value="MacB_PCD"/>
</dbReference>
<comment type="caution">
    <text evidence="10">The sequence shown here is derived from an EMBL/GenBank/DDBJ whole genome shotgun (WGS) entry which is preliminary data.</text>
</comment>
<feature type="transmembrane region" description="Helical" evidence="7">
    <location>
        <begin position="21"/>
        <end position="42"/>
    </location>
</feature>
<feature type="transmembrane region" description="Helical" evidence="7">
    <location>
        <begin position="361"/>
        <end position="381"/>
    </location>
</feature>
<evidence type="ECO:0000313" key="10">
    <source>
        <dbReference type="EMBL" id="MDQ0341128.1"/>
    </source>
</evidence>
<reference evidence="10 11" key="1">
    <citation type="submission" date="2023-07" db="EMBL/GenBank/DDBJ databases">
        <title>Genomic Encyclopedia of Type Strains, Phase IV (KMG-IV): sequencing the most valuable type-strain genomes for metagenomic binning, comparative biology and taxonomic classification.</title>
        <authorList>
            <person name="Goeker M."/>
        </authorList>
    </citation>
    <scope>NUCLEOTIDE SEQUENCE [LARGE SCALE GENOMIC DNA]</scope>
    <source>
        <strain evidence="10 11">DSM 17740</strain>
    </source>
</reference>
<proteinExistence type="inferred from homology"/>
<accession>A0ABU0CYA2</accession>
<evidence type="ECO:0000259" key="9">
    <source>
        <dbReference type="Pfam" id="PF12704"/>
    </source>
</evidence>
<dbReference type="InterPro" id="IPR050250">
    <property type="entry name" value="Macrolide_Exporter_MacB"/>
</dbReference>
<organism evidence="10 11">
    <name type="scientific">Caldalkalibacillus uzonensis</name>
    <dbReference type="NCBI Taxonomy" id="353224"/>
    <lineage>
        <taxon>Bacteria</taxon>
        <taxon>Bacillati</taxon>
        <taxon>Bacillota</taxon>
        <taxon>Bacilli</taxon>
        <taxon>Bacillales</taxon>
        <taxon>Bacillaceae</taxon>
        <taxon>Caldalkalibacillus</taxon>
    </lineage>
</organism>
<dbReference type="InterPro" id="IPR003838">
    <property type="entry name" value="ABC3_permease_C"/>
</dbReference>